<feature type="region of interest" description="Disordered" evidence="1">
    <location>
        <begin position="15"/>
        <end position="44"/>
    </location>
</feature>
<dbReference type="EMBL" id="JAHDVG010000468">
    <property type="protein sequence ID" value="KAH1181436.1"/>
    <property type="molecule type" value="Genomic_DNA"/>
</dbReference>
<sequence length="136" mass="14400">MLAFYYFSRPQEITTLAPDEDELQDHSELHSSSDNNASEKGTGSRVISWLVQGFGKMIPQPENMNKLEDVAEGKAEEAAVREAQAESKLSKTRTAPKGGSQASHSISGTSQQASTDGLSGLGASLFPQTLGGDGGR</sequence>
<feature type="region of interest" description="Disordered" evidence="1">
    <location>
        <begin position="71"/>
        <end position="136"/>
    </location>
</feature>
<gene>
    <name evidence="2" type="ORF">KIL84_005162</name>
</gene>
<evidence type="ECO:0000313" key="2">
    <source>
        <dbReference type="EMBL" id="KAH1181436.1"/>
    </source>
</evidence>
<feature type="compositionally biased region" description="Basic and acidic residues" evidence="1">
    <location>
        <begin position="71"/>
        <end position="89"/>
    </location>
</feature>
<feature type="compositionally biased region" description="Polar residues" evidence="1">
    <location>
        <begin position="32"/>
        <end position="41"/>
    </location>
</feature>
<dbReference type="AlphaFoldDB" id="A0A9D3XKF1"/>
<evidence type="ECO:0000256" key="1">
    <source>
        <dbReference type="SAM" id="MobiDB-lite"/>
    </source>
</evidence>
<keyword evidence="3" id="KW-1185">Reference proteome</keyword>
<comment type="caution">
    <text evidence="2">The sequence shown here is derived from an EMBL/GenBank/DDBJ whole genome shotgun (WGS) entry which is preliminary data.</text>
</comment>
<name>A0A9D3XKF1_9SAUR</name>
<proteinExistence type="predicted"/>
<protein>
    <submittedName>
        <fullName evidence="2">Uncharacterized protein</fullName>
    </submittedName>
</protein>
<organism evidence="2 3">
    <name type="scientific">Mauremys mutica</name>
    <name type="common">yellowpond turtle</name>
    <dbReference type="NCBI Taxonomy" id="74926"/>
    <lineage>
        <taxon>Eukaryota</taxon>
        <taxon>Metazoa</taxon>
        <taxon>Chordata</taxon>
        <taxon>Craniata</taxon>
        <taxon>Vertebrata</taxon>
        <taxon>Euteleostomi</taxon>
        <taxon>Archelosauria</taxon>
        <taxon>Testudinata</taxon>
        <taxon>Testudines</taxon>
        <taxon>Cryptodira</taxon>
        <taxon>Durocryptodira</taxon>
        <taxon>Testudinoidea</taxon>
        <taxon>Geoemydidae</taxon>
        <taxon>Geoemydinae</taxon>
        <taxon>Mauremys</taxon>
    </lineage>
</organism>
<evidence type="ECO:0000313" key="3">
    <source>
        <dbReference type="Proteomes" id="UP000827986"/>
    </source>
</evidence>
<accession>A0A9D3XKF1</accession>
<reference evidence="2" key="1">
    <citation type="submission" date="2021-09" db="EMBL/GenBank/DDBJ databases">
        <title>The genome of Mauremys mutica provides insights into the evolution of semi-aquatic lifestyle.</title>
        <authorList>
            <person name="Gong S."/>
            <person name="Gao Y."/>
        </authorList>
    </citation>
    <scope>NUCLEOTIDE SEQUENCE</scope>
    <source>
        <strain evidence="2">MM-2020</strain>
        <tissue evidence="2">Muscle</tissue>
    </source>
</reference>
<dbReference type="Proteomes" id="UP000827986">
    <property type="component" value="Unassembled WGS sequence"/>
</dbReference>
<feature type="compositionally biased region" description="Polar residues" evidence="1">
    <location>
        <begin position="100"/>
        <end position="117"/>
    </location>
</feature>